<protein>
    <submittedName>
        <fullName evidence="1">Uncharacterized protein</fullName>
    </submittedName>
</protein>
<evidence type="ECO:0000313" key="1">
    <source>
        <dbReference type="EMBL" id="KAF9071373.1"/>
    </source>
</evidence>
<organism evidence="1 2">
    <name type="scientific">Rhodocollybia butyracea</name>
    <dbReference type="NCBI Taxonomy" id="206335"/>
    <lineage>
        <taxon>Eukaryota</taxon>
        <taxon>Fungi</taxon>
        <taxon>Dikarya</taxon>
        <taxon>Basidiomycota</taxon>
        <taxon>Agaricomycotina</taxon>
        <taxon>Agaricomycetes</taxon>
        <taxon>Agaricomycetidae</taxon>
        <taxon>Agaricales</taxon>
        <taxon>Marasmiineae</taxon>
        <taxon>Omphalotaceae</taxon>
        <taxon>Rhodocollybia</taxon>
    </lineage>
</organism>
<proteinExistence type="predicted"/>
<comment type="caution">
    <text evidence="1">The sequence shown here is derived from an EMBL/GenBank/DDBJ whole genome shotgun (WGS) entry which is preliminary data.</text>
</comment>
<accession>A0A9P5UAS2</accession>
<dbReference type="AlphaFoldDB" id="A0A9P5UAS2"/>
<evidence type="ECO:0000313" key="2">
    <source>
        <dbReference type="Proteomes" id="UP000772434"/>
    </source>
</evidence>
<dbReference type="EMBL" id="JADNRY010000033">
    <property type="protein sequence ID" value="KAF9071373.1"/>
    <property type="molecule type" value="Genomic_DNA"/>
</dbReference>
<reference evidence="1" key="1">
    <citation type="submission" date="2020-11" db="EMBL/GenBank/DDBJ databases">
        <authorList>
            <consortium name="DOE Joint Genome Institute"/>
            <person name="Ahrendt S."/>
            <person name="Riley R."/>
            <person name="Andreopoulos W."/>
            <person name="Labutti K."/>
            <person name="Pangilinan J."/>
            <person name="Ruiz-Duenas F.J."/>
            <person name="Barrasa J.M."/>
            <person name="Sanchez-Garcia M."/>
            <person name="Camarero S."/>
            <person name="Miyauchi S."/>
            <person name="Serrano A."/>
            <person name="Linde D."/>
            <person name="Babiker R."/>
            <person name="Drula E."/>
            <person name="Ayuso-Fernandez I."/>
            <person name="Pacheco R."/>
            <person name="Padilla G."/>
            <person name="Ferreira P."/>
            <person name="Barriuso J."/>
            <person name="Kellner H."/>
            <person name="Castanera R."/>
            <person name="Alfaro M."/>
            <person name="Ramirez L."/>
            <person name="Pisabarro A.G."/>
            <person name="Kuo A."/>
            <person name="Tritt A."/>
            <person name="Lipzen A."/>
            <person name="He G."/>
            <person name="Yan M."/>
            <person name="Ng V."/>
            <person name="Cullen D."/>
            <person name="Martin F."/>
            <person name="Rosso M.-N."/>
            <person name="Henrissat B."/>
            <person name="Hibbett D."/>
            <person name="Martinez A.T."/>
            <person name="Grigoriev I.V."/>
        </authorList>
    </citation>
    <scope>NUCLEOTIDE SEQUENCE</scope>
    <source>
        <strain evidence="1">AH 40177</strain>
    </source>
</reference>
<keyword evidence="2" id="KW-1185">Reference proteome</keyword>
<gene>
    <name evidence="1" type="ORF">BDP27DRAFT_526702</name>
</gene>
<sequence length="331" mass="37788">MSTASTSSTPVLPVELVQLIMKEFWVQIRSTSERSTFMKSSLGVCRTWTALYMGLFCKDVHIPSGDFALKFLQVLRNQSPFYNYYTHGGALLNQECRSLSFQCDRDGLVEAPYQCSGNGNVSDPTIPEHPMGIAIHTVLRALYFTPYFVPNLRRISILYNNSLMRDLFRRNNFTGFPPQVTELEIDFTYDPRTPLAVLDAISTNEDCIGLVPGSMRNVKLLHAIGLTQAALNELKLACSNWEEMEIESWRVGQDEDEKREESTWRGQTQSKTPIVISKQIMMPRMSTFSLRAPRNQSIRHYPRESRGILRFPLSHPLLPCLLYLACSLYLL</sequence>
<dbReference type="OrthoDB" id="2836053at2759"/>
<name>A0A9P5UAS2_9AGAR</name>
<dbReference type="Proteomes" id="UP000772434">
    <property type="component" value="Unassembled WGS sequence"/>
</dbReference>